<protein>
    <submittedName>
        <fullName evidence="1">Uncharacterized protein</fullName>
    </submittedName>
</protein>
<name>A0A0A8YIK7_ARUDO</name>
<proteinExistence type="predicted"/>
<dbReference type="EMBL" id="GBRH01272079">
    <property type="protein sequence ID" value="JAD25816.1"/>
    <property type="molecule type" value="Transcribed_RNA"/>
</dbReference>
<reference evidence="1" key="1">
    <citation type="submission" date="2014-09" db="EMBL/GenBank/DDBJ databases">
        <authorList>
            <person name="Magalhaes I.L.F."/>
            <person name="Oliveira U."/>
            <person name="Santos F.R."/>
            <person name="Vidigal T.H.D.A."/>
            <person name="Brescovit A.D."/>
            <person name="Santos A.J."/>
        </authorList>
    </citation>
    <scope>NUCLEOTIDE SEQUENCE</scope>
    <source>
        <tissue evidence="1">Shoot tissue taken approximately 20 cm above the soil surface</tissue>
    </source>
</reference>
<reference evidence="1" key="2">
    <citation type="journal article" date="2015" name="Data Brief">
        <title>Shoot transcriptome of the giant reed, Arundo donax.</title>
        <authorList>
            <person name="Barrero R.A."/>
            <person name="Guerrero F.D."/>
            <person name="Moolhuijzen P."/>
            <person name="Goolsby J.A."/>
            <person name="Tidwell J."/>
            <person name="Bellgard S.E."/>
            <person name="Bellgard M.I."/>
        </authorList>
    </citation>
    <scope>NUCLEOTIDE SEQUENCE</scope>
    <source>
        <tissue evidence="1">Shoot tissue taken approximately 20 cm above the soil surface</tissue>
    </source>
</reference>
<accession>A0A0A8YIK7</accession>
<evidence type="ECO:0000313" key="1">
    <source>
        <dbReference type="EMBL" id="JAD25816.1"/>
    </source>
</evidence>
<sequence>MSFIFTQGLTKFL</sequence>
<organism evidence="1">
    <name type="scientific">Arundo donax</name>
    <name type="common">Giant reed</name>
    <name type="synonym">Donax arundinaceus</name>
    <dbReference type="NCBI Taxonomy" id="35708"/>
    <lineage>
        <taxon>Eukaryota</taxon>
        <taxon>Viridiplantae</taxon>
        <taxon>Streptophyta</taxon>
        <taxon>Embryophyta</taxon>
        <taxon>Tracheophyta</taxon>
        <taxon>Spermatophyta</taxon>
        <taxon>Magnoliopsida</taxon>
        <taxon>Liliopsida</taxon>
        <taxon>Poales</taxon>
        <taxon>Poaceae</taxon>
        <taxon>PACMAD clade</taxon>
        <taxon>Arundinoideae</taxon>
        <taxon>Arundineae</taxon>
        <taxon>Arundo</taxon>
    </lineage>
</organism>